<sequence length="451" mass="50596">MMPSSKKMMREFSLIRFYCILTLSLMYFAVQLVTAHLTHSLILQVDAYHMLYNILSLITCIVTIQMSRTSGGKSGTTMELSESNPTEEVAKEKIKSSSLKNTFGWTRIDVCGAVANLCFLSALCFSVVMEALQTVFHASHHDSMHHPLSVAIVGVIGLAVNSICFLTIGGYTFHQSSFLSSNHEVGDDVIISASVQSYVQQGIKNRRRQGFVETIRDIFGTILVIVCASVIKVLEIPGSRDGLHTGEHRQTMFIDYLDPAFCIITVIILMLLSYSYAKEAGHILLLTIPDHINVNNLLEELQRSFPEIYDIHDFHVWQLTPARIIASAHIVLDHTQGYLAIQNNVVDFLYAKGISHVTLQPEFLQIDPLEQSPSIRRRKCFLPCGEQEDCRLKQCCESTLTPCNSITPIDNAGHHHHHHHDSKTYSPKVTIAMTEIDMKDEVANPELEPMI</sequence>
<comment type="subcellular location">
    <subcellularLocation>
        <location evidence="1">Membrane</location>
        <topology evidence="1">Multi-pass membrane protein</topology>
    </subcellularLocation>
</comment>
<keyword evidence="4" id="KW-0862">Zinc</keyword>
<dbReference type="Pfam" id="PF01545">
    <property type="entry name" value="Cation_efflux"/>
    <property type="match status" value="2"/>
</dbReference>
<dbReference type="InterPro" id="IPR058533">
    <property type="entry name" value="Cation_efflux_TM"/>
</dbReference>
<keyword evidence="10" id="KW-1185">Reference proteome</keyword>
<reference evidence="9" key="1">
    <citation type="submission" date="2021-06" db="EMBL/GenBank/DDBJ databases">
        <authorList>
            <person name="Hodson N. C."/>
            <person name="Mongue J. A."/>
            <person name="Jaron S. K."/>
        </authorList>
    </citation>
    <scope>NUCLEOTIDE SEQUENCE</scope>
</reference>
<evidence type="ECO:0000256" key="2">
    <source>
        <dbReference type="ARBA" id="ARBA00008873"/>
    </source>
</evidence>
<accession>A0A8J2JIW5</accession>
<evidence type="ECO:0000259" key="8">
    <source>
        <dbReference type="Pfam" id="PF01545"/>
    </source>
</evidence>
<dbReference type="GO" id="GO:0016020">
    <property type="term" value="C:membrane"/>
    <property type="evidence" value="ECO:0007669"/>
    <property type="project" value="UniProtKB-SubCell"/>
</dbReference>
<evidence type="ECO:0000256" key="3">
    <source>
        <dbReference type="ARBA" id="ARBA00022692"/>
    </source>
</evidence>
<protein>
    <recommendedName>
        <fullName evidence="8">Cation efflux protein transmembrane domain-containing protein</fullName>
    </recommendedName>
</protein>
<keyword evidence="5 7" id="KW-1133">Transmembrane helix</keyword>
<evidence type="ECO:0000256" key="6">
    <source>
        <dbReference type="ARBA" id="ARBA00023136"/>
    </source>
</evidence>
<dbReference type="GO" id="GO:0010312">
    <property type="term" value="P:detoxification of zinc ion"/>
    <property type="evidence" value="ECO:0007669"/>
    <property type="project" value="TreeGrafter"/>
</dbReference>
<evidence type="ECO:0000256" key="5">
    <source>
        <dbReference type="ARBA" id="ARBA00022989"/>
    </source>
</evidence>
<dbReference type="EMBL" id="CAJVCH010076949">
    <property type="protein sequence ID" value="CAG7721105.1"/>
    <property type="molecule type" value="Genomic_DNA"/>
</dbReference>
<feature type="domain" description="Cation efflux protein transmembrane" evidence="8">
    <location>
        <begin position="21"/>
        <end position="70"/>
    </location>
</feature>
<dbReference type="GO" id="GO:0006882">
    <property type="term" value="P:intracellular zinc ion homeostasis"/>
    <property type="evidence" value="ECO:0007669"/>
    <property type="project" value="TreeGrafter"/>
</dbReference>
<evidence type="ECO:0000313" key="10">
    <source>
        <dbReference type="Proteomes" id="UP000708208"/>
    </source>
</evidence>
<dbReference type="Proteomes" id="UP000708208">
    <property type="component" value="Unassembled WGS sequence"/>
</dbReference>
<dbReference type="PANTHER" id="PTHR45820">
    <property type="entry name" value="FI23527P1"/>
    <property type="match status" value="1"/>
</dbReference>
<keyword evidence="6 7" id="KW-0472">Membrane</keyword>
<comment type="similarity">
    <text evidence="2">Belongs to the cation diffusion facilitator (CDF) transporter (TC 2.A.4) family. SLC30A subfamily.</text>
</comment>
<evidence type="ECO:0000313" key="9">
    <source>
        <dbReference type="EMBL" id="CAG7721105.1"/>
    </source>
</evidence>
<name>A0A8J2JIW5_9HEXA</name>
<evidence type="ECO:0000256" key="1">
    <source>
        <dbReference type="ARBA" id="ARBA00004141"/>
    </source>
</evidence>
<feature type="transmembrane region" description="Helical" evidence="7">
    <location>
        <begin position="148"/>
        <end position="173"/>
    </location>
</feature>
<gene>
    <name evidence="9" type="ORF">AFUS01_LOCUS10350</name>
</gene>
<feature type="transmembrane region" description="Helical" evidence="7">
    <location>
        <begin position="45"/>
        <end position="64"/>
    </location>
</feature>
<evidence type="ECO:0000256" key="4">
    <source>
        <dbReference type="ARBA" id="ARBA00022833"/>
    </source>
</evidence>
<feature type="transmembrane region" description="Helical" evidence="7">
    <location>
        <begin position="256"/>
        <end position="277"/>
    </location>
</feature>
<feature type="transmembrane region" description="Helical" evidence="7">
    <location>
        <begin position="214"/>
        <end position="236"/>
    </location>
</feature>
<feature type="domain" description="Cation efflux protein transmembrane" evidence="8">
    <location>
        <begin position="95"/>
        <end position="285"/>
    </location>
</feature>
<dbReference type="OrthoDB" id="29444at2759"/>
<proteinExistence type="inferred from homology"/>
<dbReference type="GO" id="GO:0005385">
    <property type="term" value="F:zinc ion transmembrane transporter activity"/>
    <property type="evidence" value="ECO:0007669"/>
    <property type="project" value="TreeGrafter"/>
</dbReference>
<dbReference type="PANTHER" id="PTHR45820:SF9">
    <property type="entry name" value="FI23527P1"/>
    <property type="match status" value="1"/>
</dbReference>
<organism evidence="9 10">
    <name type="scientific">Allacma fusca</name>
    <dbReference type="NCBI Taxonomy" id="39272"/>
    <lineage>
        <taxon>Eukaryota</taxon>
        <taxon>Metazoa</taxon>
        <taxon>Ecdysozoa</taxon>
        <taxon>Arthropoda</taxon>
        <taxon>Hexapoda</taxon>
        <taxon>Collembola</taxon>
        <taxon>Symphypleona</taxon>
        <taxon>Sminthuridae</taxon>
        <taxon>Allacma</taxon>
    </lineage>
</organism>
<dbReference type="AlphaFoldDB" id="A0A8J2JIW5"/>
<feature type="transmembrane region" description="Helical" evidence="7">
    <location>
        <begin position="108"/>
        <end position="128"/>
    </location>
</feature>
<keyword evidence="3 7" id="KW-0812">Transmembrane</keyword>
<evidence type="ECO:0000256" key="7">
    <source>
        <dbReference type="SAM" id="Phobius"/>
    </source>
</evidence>
<comment type="caution">
    <text evidence="9">The sequence shown here is derived from an EMBL/GenBank/DDBJ whole genome shotgun (WGS) entry which is preliminary data.</text>
</comment>